<dbReference type="InterPro" id="IPR050980">
    <property type="entry name" value="2C_sensor_his_kinase"/>
</dbReference>
<dbReference type="PROSITE" id="PS50109">
    <property type="entry name" value="HIS_KIN"/>
    <property type="match status" value="1"/>
</dbReference>
<dbReference type="PANTHER" id="PTHR44936:SF9">
    <property type="entry name" value="SENSOR PROTEIN CREC"/>
    <property type="match status" value="1"/>
</dbReference>
<evidence type="ECO:0000256" key="14">
    <source>
        <dbReference type="ARBA" id="ARBA00022912"/>
    </source>
</evidence>
<dbReference type="InterPro" id="IPR004358">
    <property type="entry name" value="Sig_transdc_His_kin-like_C"/>
</dbReference>
<evidence type="ECO:0000313" key="24">
    <source>
        <dbReference type="EMBL" id="BDG02264.1"/>
    </source>
</evidence>
<dbReference type="InterPro" id="IPR005467">
    <property type="entry name" value="His_kinase_dom"/>
</dbReference>
<keyword evidence="12" id="KW-0067">ATP-binding</keyword>
<keyword evidence="21" id="KW-1133">Transmembrane helix</keyword>
<keyword evidence="14" id="KW-0904">Protein phosphatase</keyword>
<comment type="catalytic activity">
    <reaction evidence="1">
        <text>ATP + protein L-histidine = ADP + protein N-phospho-L-histidine.</text>
        <dbReference type="EC" id="2.7.13.3"/>
    </reaction>
</comment>
<feature type="transmembrane region" description="Helical" evidence="21">
    <location>
        <begin position="170"/>
        <end position="192"/>
    </location>
</feature>
<dbReference type="CDD" id="cd00082">
    <property type="entry name" value="HisKA"/>
    <property type="match status" value="1"/>
</dbReference>
<evidence type="ECO:0000256" key="2">
    <source>
        <dbReference type="ARBA" id="ARBA00001936"/>
    </source>
</evidence>
<keyword evidence="8" id="KW-0808">Transferase</keyword>
<evidence type="ECO:0000256" key="19">
    <source>
        <dbReference type="ARBA" id="ARBA00040454"/>
    </source>
</evidence>
<dbReference type="PRINTS" id="PR00344">
    <property type="entry name" value="BCTRLSENSOR"/>
</dbReference>
<organism evidence="24 25">
    <name type="scientific">Anaeromyxobacter oryzae</name>
    <dbReference type="NCBI Taxonomy" id="2918170"/>
    <lineage>
        <taxon>Bacteria</taxon>
        <taxon>Pseudomonadati</taxon>
        <taxon>Myxococcota</taxon>
        <taxon>Myxococcia</taxon>
        <taxon>Myxococcales</taxon>
        <taxon>Cystobacterineae</taxon>
        <taxon>Anaeromyxobacteraceae</taxon>
        <taxon>Anaeromyxobacter</taxon>
    </lineage>
</organism>
<evidence type="ECO:0000256" key="21">
    <source>
        <dbReference type="SAM" id="Phobius"/>
    </source>
</evidence>
<dbReference type="InterPro" id="IPR003660">
    <property type="entry name" value="HAMP_dom"/>
</dbReference>
<dbReference type="Gene3D" id="1.10.287.130">
    <property type="match status" value="1"/>
</dbReference>
<dbReference type="SMART" id="SM00387">
    <property type="entry name" value="HATPase_c"/>
    <property type="match status" value="1"/>
</dbReference>
<comment type="subcellular location">
    <subcellularLocation>
        <location evidence="4">Cell membrane</location>
        <topology evidence="4">Multi-pass membrane protein</topology>
    </subcellularLocation>
</comment>
<dbReference type="Pfam" id="PF02518">
    <property type="entry name" value="HATPase_c"/>
    <property type="match status" value="1"/>
</dbReference>
<sequence length="473" mass="49569">MTRSRLGPYRITLRIYVVTAAAVLGTGAALFLALSLARERREPPANPLFRDVARYAAGRVAAAWPSEPAIRAQLAALAADLPFDATVDRWDGALVAATGARPAEPLSPAERDALARDGLLQRGEGCSHRRPCPVALPVVSGGAPVGYLVLEVDPRRPPGGVRPPPELLGLAVLLVALGIAAALLGSSIAAPLDRLARTAHALGSGDLGARTGLRRRDELGDVARAFDEMADGMVGLIRSQTELIANVAHELRTPLARIRVALDLAADGDAAVARESLAEIGEDLAELEGLVNDVLATARMDLAANTATGGTPPMRRAALDVAEVVGAATERLRHRYPDRRVEVELEPGLPAIDGDAVLLRRAIDNLLDNARKYSPPGSELRVRALRRGEEVAIEVVDRGEGIAAEDLDRIFTPFFRADRSRARATGGVGLGLPLARRIAEAHGGTLVARSAPGAGTTMTVTLPAAPSALHSSG</sequence>
<dbReference type="InterPro" id="IPR003661">
    <property type="entry name" value="HisK_dim/P_dom"/>
</dbReference>
<evidence type="ECO:0000256" key="13">
    <source>
        <dbReference type="ARBA" id="ARBA00022842"/>
    </source>
</evidence>
<evidence type="ECO:0000256" key="1">
    <source>
        <dbReference type="ARBA" id="ARBA00000085"/>
    </source>
</evidence>
<evidence type="ECO:0000256" key="5">
    <source>
        <dbReference type="ARBA" id="ARBA00012438"/>
    </source>
</evidence>
<keyword evidence="17" id="KW-0843">Virulence</keyword>
<dbReference type="Proteomes" id="UP001162891">
    <property type="component" value="Chromosome"/>
</dbReference>
<protein>
    <recommendedName>
        <fullName evidence="19">Signal transduction histidine-protein kinase/phosphatase MprB</fullName>
        <ecNumber evidence="5">2.7.13.3</ecNumber>
    </recommendedName>
    <alternativeName>
        <fullName evidence="20">Mycobacterial persistence regulator B</fullName>
    </alternativeName>
</protein>
<evidence type="ECO:0000256" key="20">
    <source>
        <dbReference type="ARBA" id="ARBA00041776"/>
    </source>
</evidence>
<evidence type="ECO:0000313" key="25">
    <source>
        <dbReference type="Proteomes" id="UP001162891"/>
    </source>
</evidence>
<dbReference type="InterPro" id="IPR036097">
    <property type="entry name" value="HisK_dim/P_sf"/>
</dbReference>
<proteinExistence type="predicted"/>
<keyword evidence="9" id="KW-0547">Nucleotide-binding</keyword>
<feature type="domain" description="HAMP" evidence="23">
    <location>
        <begin position="186"/>
        <end position="238"/>
    </location>
</feature>
<evidence type="ECO:0000256" key="7">
    <source>
        <dbReference type="ARBA" id="ARBA00022553"/>
    </source>
</evidence>
<dbReference type="SUPFAM" id="SSF55874">
    <property type="entry name" value="ATPase domain of HSP90 chaperone/DNA topoisomerase II/histidine kinase"/>
    <property type="match status" value="1"/>
</dbReference>
<dbReference type="Pfam" id="PF00672">
    <property type="entry name" value="HAMP"/>
    <property type="match status" value="1"/>
</dbReference>
<comment type="cofactor">
    <cofactor evidence="2">
        <name>Mn(2+)</name>
        <dbReference type="ChEBI" id="CHEBI:29035"/>
    </cofactor>
</comment>
<dbReference type="RefSeq" id="WP_248359751.1">
    <property type="nucleotide sequence ID" value="NZ_AP025591.1"/>
</dbReference>
<dbReference type="Gene3D" id="1.10.8.500">
    <property type="entry name" value="HAMP domain in histidine kinase"/>
    <property type="match status" value="1"/>
</dbReference>
<dbReference type="PROSITE" id="PS50885">
    <property type="entry name" value="HAMP"/>
    <property type="match status" value="1"/>
</dbReference>
<accession>A0ABM7WS24</accession>
<dbReference type="Gene3D" id="3.30.565.10">
    <property type="entry name" value="Histidine kinase-like ATPase, C-terminal domain"/>
    <property type="match status" value="1"/>
</dbReference>
<evidence type="ECO:0000256" key="17">
    <source>
        <dbReference type="ARBA" id="ARBA00023026"/>
    </source>
</evidence>
<keyword evidence="16" id="KW-0346">Stress response</keyword>
<dbReference type="EC" id="2.7.13.3" evidence="5"/>
<keyword evidence="18" id="KW-0464">Manganese</keyword>
<evidence type="ECO:0000256" key="4">
    <source>
        <dbReference type="ARBA" id="ARBA00004651"/>
    </source>
</evidence>
<dbReference type="CDD" id="cd00075">
    <property type="entry name" value="HATPase"/>
    <property type="match status" value="1"/>
</dbReference>
<dbReference type="Pfam" id="PF00512">
    <property type="entry name" value="HisKA"/>
    <property type="match status" value="1"/>
</dbReference>
<keyword evidence="21" id="KW-0472">Membrane</keyword>
<keyword evidence="6" id="KW-1003">Cell membrane</keyword>
<dbReference type="PANTHER" id="PTHR44936">
    <property type="entry name" value="SENSOR PROTEIN CREC"/>
    <property type="match status" value="1"/>
</dbReference>
<evidence type="ECO:0000259" key="23">
    <source>
        <dbReference type="PROSITE" id="PS50885"/>
    </source>
</evidence>
<dbReference type="SUPFAM" id="SSF47384">
    <property type="entry name" value="Homodimeric domain of signal transducing histidine kinase"/>
    <property type="match status" value="1"/>
</dbReference>
<keyword evidence="10" id="KW-0418">Kinase</keyword>
<name>A0ABM7WS24_9BACT</name>
<feature type="transmembrane region" description="Helical" evidence="21">
    <location>
        <begin position="15"/>
        <end position="37"/>
    </location>
</feature>
<evidence type="ECO:0000256" key="12">
    <source>
        <dbReference type="ARBA" id="ARBA00022840"/>
    </source>
</evidence>
<keyword evidence="11" id="KW-0378">Hydrolase</keyword>
<comment type="cofactor">
    <cofactor evidence="3">
        <name>Mg(2+)</name>
        <dbReference type="ChEBI" id="CHEBI:18420"/>
    </cofactor>
</comment>
<evidence type="ECO:0000256" key="11">
    <source>
        <dbReference type="ARBA" id="ARBA00022801"/>
    </source>
</evidence>
<dbReference type="SMART" id="SM00304">
    <property type="entry name" value="HAMP"/>
    <property type="match status" value="1"/>
</dbReference>
<dbReference type="InterPro" id="IPR036890">
    <property type="entry name" value="HATPase_C_sf"/>
</dbReference>
<keyword evidence="13" id="KW-0460">Magnesium</keyword>
<gene>
    <name evidence="24" type="ORF">AMOR_12600</name>
</gene>
<evidence type="ECO:0000256" key="8">
    <source>
        <dbReference type="ARBA" id="ARBA00022679"/>
    </source>
</evidence>
<dbReference type="SMART" id="SM00388">
    <property type="entry name" value="HisKA"/>
    <property type="match status" value="1"/>
</dbReference>
<keyword evidence="21" id="KW-0812">Transmembrane</keyword>
<dbReference type="InterPro" id="IPR003594">
    <property type="entry name" value="HATPase_dom"/>
</dbReference>
<dbReference type="CDD" id="cd06225">
    <property type="entry name" value="HAMP"/>
    <property type="match status" value="1"/>
</dbReference>
<keyword evidence="7" id="KW-0597">Phosphoprotein</keyword>
<evidence type="ECO:0000256" key="9">
    <source>
        <dbReference type="ARBA" id="ARBA00022741"/>
    </source>
</evidence>
<feature type="domain" description="Histidine kinase" evidence="22">
    <location>
        <begin position="246"/>
        <end position="466"/>
    </location>
</feature>
<evidence type="ECO:0000256" key="6">
    <source>
        <dbReference type="ARBA" id="ARBA00022475"/>
    </source>
</evidence>
<dbReference type="SUPFAM" id="SSF158472">
    <property type="entry name" value="HAMP domain-like"/>
    <property type="match status" value="1"/>
</dbReference>
<keyword evidence="25" id="KW-1185">Reference proteome</keyword>
<evidence type="ECO:0000256" key="3">
    <source>
        <dbReference type="ARBA" id="ARBA00001946"/>
    </source>
</evidence>
<keyword evidence="15" id="KW-0902">Two-component regulatory system</keyword>
<evidence type="ECO:0000256" key="10">
    <source>
        <dbReference type="ARBA" id="ARBA00022777"/>
    </source>
</evidence>
<evidence type="ECO:0000256" key="18">
    <source>
        <dbReference type="ARBA" id="ARBA00023211"/>
    </source>
</evidence>
<evidence type="ECO:0000256" key="15">
    <source>
        <dbReference type="ARBA" id="ARBA00023012"/>
    </source>
</evidence>
<reference evidence="25" key="1">
    <citation type="journal article" date="2022" name="Int. J. Syst. Evol. Microbiol.">
        <title>Anaeromyxobacter oryzae sp. nov., Anaeromyxobacter diazotrophicus sp. nov. and Anaeromyxobacter paludicola sp. nov., isolated from paddy soils.</title>
        <authorList>
            <person name="Itoh H."/>
            <person name="Xu Z."/>
            <person name="Mise K."/>
            <person name="Masuda Y."/>
            <person name="Ushijima N."/>
            <person name="Hayakawa C."/>
            <person name="Shiratori Y."/>
            <person name="Senoo K."/>
        </authorList>
    </citation>
    <scope>NUCLEOTIDE SEQUENCE [LARGE SCALE GENOMIC DNA]</scope>
    <source>
        <strain evidence="25">Red232</strain>
    </source>
</reference>
<evidence type="ECO:0000259" key="22">
    <source>
        <dbReference type="PROSITE" id="PS50109"/>
    </source>
</evidence>
<dbReference type="EMBL" id="AP025591">
    <property type="protein sequence ID" value="BDG02264.1"/>
    <property type="molecule type" value="Genomic_DNA"/>
</dbReference>
<evidence type="ECO:0000256" key="16">
    <source>
        <dbReference type="ARBA" id="ARBA00023016"/>
    </source>
</evidence>